<dbReference type="AlphaFoldDB" id="L8FRH4"/>
<evidence type="ECO:0000313" key="8">
    <source>
        <dbReference type="Proteomes" id="UP000011064"/>
    </source>
</evidence>
<protein>
    <recommendedName>
        <fullName evidence="6">Type IV secretion system coupling protein TraD DNA-binding domain-containing protein</fullName>
    </recommendedName>
</protein>
<gene>
    <name evidence="7" type="ORF">GMDG_08883</name>
</gene>
<dbReference type="EMBL" id="GL574541">
    <property type="protein sequence ID" value="ELR03134.1"/>
    <property type="molecule type" value="Genomic_DNA"/>
</dbReference>
<keyword evidence="5" id="KW-0472">Membrane</keyword>
<dbReference type="Proteomes" id="UP000011064">
    <property type="component" value="Unassembled WGS sequence"/>
</dbReference>
<evidence type="ECO:0000256" key="5">
    <source>
        <dbReference type="ARBA" id="ARBA00023136"/>
    </source>
</evidence>
<name>L8FRH4_PSED2</name>
<evidence type="ECO:0000313" key="7">
    <source>
        <dbReference type="EMBL" id="ELR03134.1"/>
    </source>
</evidence>
<dbReference type="SUPFAM" id="SSF52540">
    <property type="entry name" value="P-loop containing nucleoside triphosphate hydrolases"/>
    <property type="match status" value="1"/>
</dbReference>
<feature type="domain" description="Type IV secretion system coupling protein TraD DNA-binding" evidence="6">
    <location>
        <begin position="45"/>
        <end position="196"/>
    </location>
</feature>
<keyword evidence="2" id="KW-1003">Cell membrane</keyword>
<evidence type="ECO:0000256" key="4">
    <source>
        <dbReference type="ARBA" id="ARBA00022989"/>
    </source>
</evidence>
<feature type="non-terminal residue" evidence="7">
    <location>
        <position position="1"/>
    </location>
</feature>
<dbReference type="Pfam" id="PF10412">
    <property type="entry name" value="TrwB_AAD_bind"/>
    <property type="match status" value="1"/>
</dbReference>
<evidence type="ECO:0000259" key="6">
    <source>
        <dbReference type="Pfam" id="PF10412"/>
    </source>
</evidence>
<comment type="subcellular location">
    <subcellularLocation>
        <location evidence="1">Cell membrane</location>
        <topology evidence="1">Multi-pass membrane protein</topology>
    </subcellularLocation>
</comment>
<keyword evidence="8" id="KW-1185">Reference proteome</keyword>
<sequence length="201" mass="22723">SKLKTRQIRGQTVTSAPLLAREVTEFNTEEAKRLNRPQHIAAKLVDVPYPFDTEMEHTLVVGGPGSGKTVALDKLILSIRERGDRGIVYDPELTFIPKHFDPETDVIINPFDDRSPSWSPFFDAKDHVEWDRLAHGLFKDPKSGDPYWTNVARSLFSWTCFQLQERDPHVTLDEALRFLFGPTQQLAQLLVGTTGSQAHLG</sequence>
<reference evidence="8" key="1">
    <citation type="submission" date="2010-09" db="EMBL/GenBank/DDBJ databases">
        <title>The genome sequence of Geomyces destructans 20631-21.</title>
        <authorList>
            <consortium name="The Broad Institute Genome Sequencing Platform"/>
            <person name="Cuomo C.A."/>
            <person name="Blehert D.S."/>
            <person name="Lorch J.M."/>
            <person name="Young S.K."/>
            <person name="Zeng Q."/>
            <person name="Gargeya S."/>
            <person name="Fitzgerald M."/>
            <person name="Haas B."/>
            <person name="Abouelleil A."/>
            <person name="Alvarado L."/>
            <person name="Arachchi H.M."/>
            <person name="Berlin A."/>
            <person name="Brown A."/>
            <person name="Chapman S.B."/>
            <person name="Chen Z."/>
            <person name="Dunbar C."/>
            <person name="Freedman E."/>
            <person name="Gearin G."/>
            <person name="Gellesch M."/>
            <person name="Goldberg J."/>
            <person name="Griggs A."/>
            <person name="Gujja S."/>
            <person name="Heiman D."/>
            <person name="Howarth C."/>
            <person name="Larson L."/>
            <person name="Lui A."/>
            <person name="MacDonald P.J.P."/>
            <person name="Montmayeur A."/>
            <person name="Murphy C."/>
            <person name="Neiman D."/>
            <person name="Pearson M."/>
            <person name="Priest M."/>
            <person name="Roberts A."/>
            <person name="Saif S."/>
            <person name="Shea T."/>
            <person name="Shenoy N."/>
            <person name="Sisk P."/>
            <person name="Stolte C."/>
            <person name="Sykes S."/>
            <person name="Wortman J."/>
            <person name="Nusbaum C."/>
            <person name="Birren B."/>
        </authorList>
    </citation>
    <scope>NUCLEOTIDE SEQUENCE [LARGE SCALE GENOMIC DNA]</scope>
    <source>
        <strain evidence="8">ATCC MYA-4855 / 20631-21</strain>
    </source>
</reference>
<keyword evidence="3" id="KW-0812">Transmembrane</keyword>
<dbReference type="InterPro" id="IPR027417">
    <property type="entry name" value="P-loop_NTPase"/>
</dbReference>
<dbReference type="InParanoid" id="L8FRH4"/>
<evidence type="ECO:0000256" key="2">
    <source>
        <dbReference type="ARBA" id="ARBA00022475"/>
    </source>
</evidence>
<feature type="non-terminal residue" evidence="7">
    <location>
        <position position="201"/>
    </location>
</feature>
<dbReference type="PANTHER" id="PTHR37937:SF1">
    <property type="entry name" value="CONJUGATIVE TRANSFER: DNA TRANSPORT"/>
    <property type="match status" value="1"/>
</dbReference>
<dbReference type="CDD" id="cd01127">
    <property type="entry name" value="TrwB_TraG_TraD_VirD4"/>
    <property type="match status" value="1"/>
</dbReference>
<dbReference type="HOGENOM" id="CLU_1369171_0_0_1"/>
<proteinExistence type="predicted"/>
<dbReference type="PANTHER" id="PTHR37937">
    <property type="entry name" value="CONJUGATIVE TRANSFER: DNA TRANSPORT"/>
    <property type="match status" value="1"/>
</dbReference>
<accession>L8FRH4</accession>
<dbReference type="GO" id="GO:0005886">
    <property type="term" value="C:plasma membrane"/>
    <property type="evidence" value="ECO:0007669"/>
    <property type="project" value="UniProtKB-SubCell"/>
</dbReference>
<dbReference type="Gene3D" id="3.40.50.300">
    <property type="entry name" value="P-loop containing nucleotide triphosphate hydrolases"/>
    <property type="match status" value="1"/>
</dbReference>
<dbReference type="VEuPathDB" id="FungiDB:GMDG_08883"/>
<dbReference type="InterPro" id="IPR051539">
    <property type="entry name" value="T4SS-coupling_protein"/>
</dbReference>
<evidence type="ECO:0000256" key="1">
    <source>
        <dbReference type="ARBA" id="ARBA00004651"/>
    </source>
</evidence>
<dbReference type="InterPro" id="IPR019476">
    <property type="entry name" value="T4SS_TraD_DNA-bd"/>
</dbReference>
<evidence type="ECO:0000256" key="3">
    <source>
        <dbReference type="ARBA" id="ARBA00022692"/>
    </source>
</evidence>
<keyword evidence="4" id="KW-1133">Transmembrane helix</keyword>
<organism evidence="7 8">
    <name type="scientific">Pseudogymnoascus destructans (strain ATCC MYA-4855 / 20631-21)</name>
    <name type="common">Bat white-nose syndrome fungus</name>
    <name type="synonym">Geomyces destructans</name>
    <dbReference type="NCBI Taxonomy" id="658429"/>
    <lineage>
        <taxon>Eukaryota</taxon>
        <taxon>Fungi</taxon>
        <taxon>Dikarya</taxon>
        <taxon>Ascomycota</taxon>
        <taxon>Pezizomycotina</taxon>
        <taxon>Leotiomycetes</taxon>
        <taxon>Thelebolales</taxon>
        <taxon>Thelebolaceae</taxon>
        <taxon>Pseudogymnoascus</taxon>
    </lineage>
</organism>